<dbReference type="SUPFAM" id="SSF54285">
    <property type="entry name" value="MoaD/ThiS"/>
    <property type="match status" value="1"/>
</dbReference>
<dbReference type="PANTHER" id="PTHR34472">
    <property type="entry name" value="SULFUR CARRIER PROTEIN THIS"/>
    <property type="match status" value="1"/>
</dbReference>
<dbReference type="AlphaFoldDB" id="A0A9X1Z7I3"/>
<reference evidence="1" key="1">
    <citation type="submission" date="2022-01" db="EMBL/GenBank/DDBJ databases">
        <title>Whole genome-based taxonomy of the Shewanellaceae.</title>
        <authorList>
            <person name="Martin-Rodriguez A.J."/>
        </authorList>
    </citation>
    <scope>NUCLEOTIDE SEQUENCE</scope>
    <source>
        <strain evidence="1">DSM 23803</strain>
    </source>
</reference>
<organism evidence="1 2">
    <name type="scientific">Shewanella algicola</name>
    <dbReference type="NCBI Taxonomy" id="640633"/>
    <lineage>
        <taxon>Bacteria</taxon>
        <taxon>Pseudomonadati</taxon>
        <taxon>Pseudomonadota</taxon>
        <taxon>Gammaproteobacteria</taxon>
        <taxon>Alteromonadales</taxon>
        <taxon>Shewanellaceae</taxon>
        <taxon>Shewanella</taxon>
    </lineage>
</organism>
<proteinExistence type="predicted"/>
<dbReference type="RefSeq" id="WP_188923944.1">
    <property type="nucleotide sequence ID" value="NZ_BMQI01000005.1"/>
</dbReference>
<dbReference type="PANTHER" id="PTHR34472:SF1">
    <property type="entry name" value="SULFUR CARRIER PROTEIN THIS"/>
    <property type="match status" value="1"/>
</dbReference>
<sequence>MSLINATPSITVTTDLIRLELNGTTVMLESDLSLSGLLVVNNIDVASVAIVVNDTVIPRSGWQHIQCQANDRINVFSAVAGG</sequence>
<dbReference type="Proteomes" id="UP001139408">
    <property type="component" value="Unassembled WGS sequence"/>
</dbReference>
<dbReference type="Gene3D" id="3.10.20.30">
    <property type="match status" value="1"/>
</dbReference>
<evidence type="ECO:0000313" key="1">
    <source>
        <dbReference type="EMBL" id="MCL1107118.1"/>
    </source>
</evidence>
<dbReference type="InterPro" id="IPR010035">
    <property type="entry name" value="Thi_S"/>
</dbReference>
<dbReference type="InterPro" id="IPR012675">
    <property type="entry name" value="Beta-grasp_dom_sf"/>
</dbReference>
<dbReference type="EMBL" id="JAKILJ010000049">
    <property type="protein sequence ID" value="MCL1107118.1"/>
    <property type="molecule type" value="Genomic_DNA"/>
</dbReference>
<dbReference type="Pfam" id="PF02597">
    <property type="entry name" value="ThiS"/>
    <property type="match status" value="1"/>
</dbReference>
<gene>
    <name evidence="1" type="primary">thiS</name>
    <name evidence="1" type="ORF">L2749_18000</name>
</gene>
<dbReference type="CDD" id="cd00565">
    <property type="entry name" value="Ubl_ThiS"/>
    <property type="match status" value="1"/>
</dbReference>
<dbReference type="NCBIfam" id="TIGR01683">
    <property type="entry name" value="thiS"/>
    <property type="match status" value="1"/>
</dbReference>
<evidence type="ECO:0000313" key="2">
    <source>
        <dbReference type="Proteomes" id="UP001139408"/>
    </source>
</evidence>
<accession>A0A9X1Z7I3</accession>
<name>A0A9X1Z7I3_9GAMM</name>
<keyword evidence="2" id="KW-1185">Reference proteome</keyword>
<comment type="caution">
    <text evidence="1">The sequence shown here is derived from an EMBL/GenBank/DDBJ whole genome shotgun (WGS) entry which is preliminary data.</text>
</comment>
<protein>
    <submittedName>
        <fullName evidence="1">Sulfur carrier protein ThiS</fullName>
    </submittedName>
</protein>
<dbReference type="InterPro" id="IPR016155">
    <property type="entry name" value="Mopterin_synth/thiamin_S_b"/>
</dbReference>
<dbReference type="InterPro" id="IPR003749">
    <property type="entry name" value="ThiS/MoaD-like"/>
</dbReference>